<keyword evidence="8" id="KW-1003">Cell membrane</keyword>
<evidence type="ECO:0000313" key="10">
    <source>
        <dbReference type="Proteomes" id="UP000249720"/>
    </source>
</evidence>
<comment type="subcellular location">
    <subcellularLocation>
        <location evidence="8">Cell membrane</location>
        <topology evidence="8">Single-pass membrane protein</topology>
    </subcellularLocation>
    <subcellularLocation>
        <location evidence="1">Membrane</location>
    </subcellularLocation>
</comment>
<dbReference type="NCBIfam" id="TIGR00964">
    <property type="entry name" value="secE_bact"/>
    <property type="match status" value="1"/>
</dbReference>
<gene>
    <name evidence="8" type="primary">secE</name>
    <name evidence="9" type="ORF">LX80_01200</name>
</gene>
<dbReference type="GO" id="GO:0006605">
    <property type="term" value="P:protein targeting"/>
    <property type="evidence" value="ECO:0007669"/>
    <property type="project" value="UniProtKB-UniRule"/>
</dbReference>
<dbReference type="AlphaFoldDB" id="A0A2W7SKT9"/>
<accession>A0A2W7SKT9</accession>
<dbReference type="InterPro" id="IPR005807">
    <property type="entry name" value="SecE_bac"/>
</dbReference>
<dbReference type="GO" id="GO:0065002">
    <property type="term" value="P:intracellular protein transmembrane transport"/>
    <property type="evidence" value="ECO:0007669"/>
    <property type="project" value="UniProtKB-UniRule"/>
</dbReference>
<dbReference type="RefSeq" id="WP_111294269.1">
    <property type="nucleotide sequence ID" value="NZ_QKZV01000003.1"/>
</dbReference>
<dbReference type="GO" id="GO:0008320">
    <property type="term" value="F:protein transmembrane transporter activity"/>
    <property type="evidence" value="ECO:0007669"/>
    <property type="project" value="UniProtKB-UniRule"/>
</dbReference>
<organism evidence="9 10">
    <name type="scientific">Hydrotalea sandarakina</name>
    <dbReference type="NCBI Taxonomy" id="1004304"/>
    <lineage>
        <taxon>Bacteria</taxon>
        <taxon>Pseudomonadati</taxon>
        <taxon>Bacteroidota</taxon>
        <taxon>Chitinophagia</taxon>
        <taxon>Chitinophagales</taxon>
        <taxon>Chitinophagaceae</taxon>
        <taxon>Hydrotalea</taxon>
    </lineage>
</organism>
<evidence type="ECO:0000256" key="4">
    <source>
        <dbReference type="ARBA" id="ARBA00022927"/>
    </source>
</evidence>
<keyword evidence="10" id="KW-1185">Reference proteome</keyword>
<keyword evidence="3 8" id="KW-0812">Transmembrane</keyword>
<evidence type="ECO:0000256" key="3">
    <source>
        <dbReference type="ARBA" id="ARBA00022692"/>
    </source>
</evidence>
<evidence type="ECO:0000256" key="7">
    <source>
        <dbReference type="ARBA" id="ARBA00023136"/>
    </source>
</evidence>
<evidence type="ECO:0000256" key="2">
    <source>
        <dbReference type="ARBA" id="ARBA00022448"/>
    </source>
</evidence>
<keyword evidence="6 8" id="KW-0811">Translocation</keyword>
<keyword evidence="7 8" id="KW-0472">Membrane</keyword>
<dbReference type="InterPro" id="IPR038379">
    <property type="entry name" value="SecE_sf"/>
</dbReference>
<dbReference type="Pfam" id="PF00584">
    <property type="entry name" value="SecE"/>
    <property type="match status" value="1"/>
</dbReference>
<comment type="subunit">
    <text evidence="8">Component of the Sec protein translocase complex. Heterotrimer consisting of SecY, SecE and SecG subunits. The heterotrimers can form oligomers, although 1 heterotrimer is thought to be able to translocate proteins. Interacts with the ribosome. Interacts with SecDF, and other proteins may be involved. Interacts with SecA.</text>
</comment>
<feature type="transmembrane region" description="Helical" evidence="8">
    <location>
        <begin position="27"/>
        <end position="48"/>
    </location>
</feature>
<dbReference type="Gene3D" id="1.20.5.1030">
    <property type="entry name" value="Preprotein translocase secy subunit"/>
    <property type="match status" value="1"/>
</dbReference>
<keyword evidence="5 8" id="KW-1133">Transmembrane helix</keyword>
<dbReference type="Proteomes" id="UP000249720">
    <property type="component" value="Unassembled WGS sequence"/>
</dbReference>
<comment type="function">
    <text evidence="8">Essential subunit of the Sec protein translocation channel SecYEG. Clamps together the 2 halves of SecY. May contact the channel plug during translocation.</text>
</comment>
<evidence type="ECO:0000256" key="8">
    <source>
        <dbReference type="HAMAP-Rule" id="MF_00422"/>
    </source>
</evidence>
<evidence type="ECO:0000313" key="9">
    <source>
        <dbReference type="EMBL" id="PZX63555.1"/>
    </source>
</evidence>
<dbReference type="GO" id="GO:0043952">
    <property type="term" value="P:protein transport by the Sec complex"/>
    <property type="evidence" value="ECO:0007669"/>
    <property type="project" value="UniProtKB-UniRule"/>
</dbReference>
<evidence type="ECO:0000256" key="1">
    <source>
        <dbReference type="ARBA" id="ARBA00004370"/>
    </source>
</evidence>
<comment type="similarity">
    <text evidence="8">Belongs to the SecE/SEC61-gamma family.</text>
</comment>
<evidence type="ECO:0000256" key="5">
    <source>
        <dbReference type="ARBA" id="ARBA00022989"/>
    </source>
</evidence>
<dbReference type="GO" id="GO:0005886">
    <property type="term" value="C:plasma membrane"/>
    <property type="evidence" value="ECO:0007669"/>
    <property type="project" value="UniProtKB-SubCell"/>
</dbReference>
<dbReference type="InterPro" id="IPR001901">
    <property type="entry name" value="Translocase_SecE/Sec61-g"/>
</dbReference>
<dbReference type="EMBL" id="QKZV01000003">
    <property type="protein sequence ID" value="PZX63555.1"/>
    <property type="molecule type" value="Genomic_DNA"/>
</dbReference>
<keyword evidence="4 8" id="KW-0653">Protein transport</keyword>
<keyword evidence="2 8" id="KW-0813">Transport</keyword>
<proteinExistence type="inferred from homology"/>
<dbReference type="HAMAP" id="MF_00422">
    <property type="entry name" value="SecE"/>
    <property type="match status" value="1"/>
</dbReference>
<dbReference type="OrthoDB" id="9810735at2"/>
<sequence>MNKVTTYFKDSYRELVEKVTWPTWNDLQQSTVIVLVATIIITGIVWLMDFSSNQVLKLIYSLFK</sequence>
<protein>
    <recommendedName>
        <fullName evidence="8">Protein translocase subunit SecE</fullName>
    </recommendedName>
</protein>
<evidence type="ECO:0000256" key="6">
    <source>
        <dbReference type="ARBA" id="ARBA00023010"/>
    </source>
</evidence>
<dbReference type="GO" id="GO:0009306">
    <property type="term" value="P:protein secretion"/>
    <property type="evidence" value="ECO:0007669"/>
    <property type="project" value="UniProtKB-UniRule"/>
</dbReference>
<comment type="caution">
    <text evidence="9">The sequence shown here is derived from an EMBL/GenBank/DDBJ whole genome shotgun (WGS) entry which is preliminary data.</text>
</comment>
<reference evidence="9 10" key="1">
    <citation type="submission" date="2018-06" db="EMBL/GenBank/DDBJ databases">
        <title>Genomic Encyclopedia of Archaeal and Bacterial Type Strains, Phase II (KMG-II): from individual species to whole genera.</title>
        <authorList>
            <person name="Goeker M."/>
        </authorList>
    </citation>
    <scope>NUCLEOTIDE SEQUENCE [LARGE SCALE GENOMIC DNA]</scope>
    <source>
        <strain evidence="9 10">DSM 23241</strain>
    </source>
</reference>
<name>A0A2W7SKT9_9BACT</name>